<dbReference type="Pfam" id="PF13561">
    <property type="entry name" value="adh_short_C2"/>
    <property type="match status" value="1"/>
</dbReference>
<evidence type="ECO:0000256" key="4">
    <source>
        <dbReference type="ARBA" id="ARBA00022832"/>
    </source>
</evidence>
<evidence type="ECO:0000313" key="11">
    <source>
        <dbReference type="Proteomes" id="UP001198862"/>
    </source>
</evidence>
<comment type="catalytic activity">
    <reaction evidence="8 9">
        <text>a 2,3-saturated acyl-[ACP] + NAD(+) = a (2E)-enoyl-[ACP] + NADH + H(+)</text>
        <dbReference type="Rhea" id="RHEA:10240"/>
        <dbReference type="Rhea" id="RHEA-COMP:9925"/>
        <dbReference type="Rhea" id="RHEA-COMP:9926"/>
        <dbReference type="ChEBI" id="CHEBI:15378"/>
        <dbReference type="ChEBI" id="CHEBI:57540"/>
        <dbReference type="ChEBI" id="CHEBI:57945"/>
        <dbReference type="ChEBI" id="CHEBI:78784"/>
        <dbReference type="ChEBI" id="CHEBI:78785"/>
        <dbReference type="EC" id="1.3.1.9"/>
    </reaction>
</comment>
<protein>
    <recommendedName>
        <fullName evidence="9">Enoyl-[acyl-carrier-protein] reductase [NADH]</fullName>
        <ecNumber evidence="9">1.3.1.9</ecNumber>
    </recommendedName>
</protein>
<sequence>MPDDRNDGSDFPKVSGLMAGKRGLIMGVANDRSIAWGITQALHAAGAEMAFTYQGSAFGKRVLPMVEKLGSKVVVEADVEDEASLDRLFETLKKEWGRLDFVVHAIAFSDKEELKGRYVDTSKANFQRSLTISCYSFTEIARRALPLMTEGGSLITLTYEGSTRVMPSYNVMGVAKAALEASVRYLAADLGPQGVRVNAISPGPMRTLAGAVIGGARYVYRVSREAAPLRRNVELSDVGGAALYYLSDLSAGVTGTVHFVDSGYHAIGLPHDGSAVPTAAGEQ</sequence>
<dbReference type="Gene3D" id="1.10.8.400">
    <property type="entry name" value="Enoyl acyl carrier protein reductase"/>
    <property type="match status" value="1"/>
</dbReference>
<keyword evidence="11" id="KW-1185">Reference proteome</keyword>
<accession>A0ABS8KSE4</accession>
<comment type="similarity">
    <text evidence="2 9">Belongs to the short-chain dehydrogenases/reductases (SDR) family. FabI subfamily.</text>
</comment>
<name>A0ABS8KSE4_9HYPH</name>
<comment type="pathway">
    <text evidence="1">Lipid metabolism; fatty acid biosynthesis.</text>
</comment>
<dbReference type="PIRSF" id="PIRSF000094">
    <property type="entry name" value="Enoyl-ACP_rdct"/>
    <property type="match status" value="1"/>
</dbReference>
<evidence type="ECO:0000256" key="2">
    <source>
        <dbReference type="ARBA" id="ARBA00009233"/>
    </source>
</evidence>
<dbReference type="Proteomes" id="UP001198862">
    <property type="component" value="Unassembled WGS sequence"/>
</dbReference>
<dbReference type="InterPro" id="IPR036291">
    <property type="entry name" value="NAD(P)-bd_dom_sf"/>
</dbReference>
<keyword evidence="3 9" id="KW-0444">Lipid biosynthesis</keyword>
<reference evidence="10 11" key="1">
    <citation type="submission" date="2021-11" db="EMBL/GenBank/DDBJ databases">
        <authorList>
            <person name="Lee D.-H."/>
            <person name="Kim S.-B."/>
        </authorList>
    </citation>
    <scope>NUCLEOTIDE SEQUENCE [LARGE SCALE GENOMIC DNA]</scope>
    <source>
        <strain evidence="10 11">KCTC 52223</strain>
    </source>
</reference>
<comment type="caution">
    <text evidence="10">The sequence shown here is derived from an EMBL/GenBank/DDBJ whole genome shotgun (WGS) entry which is preliminary data.</text>
</comment>
<keyword evidence="4" id="KW-0276">Fatty acid metabolism</keyword>
<dbReference type="SUPFAM" id="SSF51735">
    <property type="entry name" value="NAD(P)-binding Rossmann-fold domains"/>
    <property type="match status" value="1"/>
</dbReference>
<evidence type="ECO:0000256" key="8">
    <source>
        <dbReference type="ARBA" id="ARBA00048572"/>
    </source>
</evidence>
<keyword evidence="6" id="KW-0443">Lipid metabolism</keyword>
<evidence type="ECO:0000313" key="10">
    <source>
        <dbReference type="EMBL" id="MCC8428983.1"/>
    </source>
</evidence>
<keyword evidence="5 9" id="KW-0560">Oxidoreductase</keyword>
<evidence type="ECO:0000256" key="6">
    <source>
        <dbReference type="ARBA" id="ARBA00023098"/>
    </source>
</evidence>
<organism evidence="10 11">
    <name type="scientific">Reyranella aquatilis</name>
    <dbReference type="NCBI Taxonomy" id="2035356"/>
    <lineage>
        <taxon>Bacteria</taxon>
        <taxon>Pseudomonadati</taxon>
        <taxon>Pseudomonadota</taxon>
        <taxon>Alphaproteobacteria</taxon>
        <taxon>Hyphomicrobiales</taxon>
        <taxon>Reyranellaceae</taxon>
        <taxon>Reyranella</taxon>
    </lineage>
</organism>
<dbReference type="InterPro" id="IPR014358">
    <property type="entry name" value="Enoyl-ACP_Rdtase_NADH"/>
</dbReference>
<keyword evidence="9" id="KW-0520">NAD</keyword>
<keyword evidence="7 9" id="KW-0275">Fatty acid biosynthesis</keyword>
<dbReference type="EMBL" id="JAJISD010000003">
    <property type="protein sequence ID" value="MCC8428983.1"/>
    <property type="molecule type" value="Genomic_DNA"/>
</dbReference>
<dbReference type="CDD" id="cd05372">
    <property type="entry name" value="ENR_SDR"/>
    <property type="match status" value="1"/>
</dbReference>
<dbReference type="EC" id="1.3.1.9" evidence="9"/>
<evidence type="ECO:0000256" key="3">
    <source>
        <dbReference type="ARBA" id="ARBA00022516"/>
    </source>
</evidence>
<dbReference type="Gene3D" id="3.40.50.720">
    <property type="entry name" value="NAD(P)-binding Rossmann-like Domain"/>
    <property type="match status" value="1"/>
</dbReference>
<dbReference type="RefSeq" id="WP_230550200.1">
    <property type="nucleotide sequence ID" value="NZ_JAJISD010000003.1"/>
</dbReference>
<proteinExistence type="inferred from homology"/>
<dbReference type="PANTHER" id="PTHR43159">
    <property type="entry name" value="ENOYL-[ACYL-CARRIER-PROTEIN] REDUCTASE"/>
    <property type="match status" value="1"/>
</dbReference>
<evidence type="ECO:0000256" key="1">
    <source>
        <dbReference type="ARBA" id="ARBA00005194"/>
    </source>
</evidence>
<evidence type="ECO:0000256" key="9">
    <source>
        <dbReference type="PIRNR" id="PIRNR000094"/>
    </source>
</evidence>
<evidence type="ECO:0000256" key="7">
    <source>
        <dbReference type="ARBA" id="ARBA00023160"/>
    </source>
</evidence>
<dbReference type="PANTHER" id="PTHR43159:SF2">
    <property type="entry name" value="ENOYL-[ACYL-CARRIER-PROTEIN] REDUCTASE [NADH], CHLOROPLASTIC"/>
    <property type="match status" value="1"/>
</dbReference>
<evidence type="ECO:0000256" key="5">
    <source>
        <dbReference type="ARBA" id="ARBA00023002"/>
    </source>
</evidence>
<dbReference type="PRINTS" id="PR00081">
    <property type="entry name" value="GDHRDH"/>
</dbReference>
<gene>
    <name evidence="10" type="ORF">LJ725_08405</name>
</gene>
<dbReference type="InterPro" id="IPR002347">
    <property type="entry name" value="SDR_fam"/>
</dbReference>